<evidence type="ECO:0000313" key="2">
    <source>
        <dbReference type="Proteomes" id="UP000619238"/>
    </source>
</evidence>
<protein>
    <recommendedName>
        <fullName evidence="3">Transporter</fullName>
    </recommendedName>
</protein>
<proteinExistence type="predicted"/>
<organism evidence="1 2">
    <name type="scientific">Kordia aestuariivivens</name>
    <dbReference type="NCBI Taxonomy" id="2759037"/>
    <lineage>
        <taxon>Bacteria</taxon>
        <taxon>Pseudomonadati</taxon>
        <taxon>Bacteroidota</taxon>
        <taxon>Flavobacteriia</taxon>
        <taxon>Flavobacteriales</taxon>
        <taxon>Flavobacteriaceae</taxon>
        <taxon>Kordia</taxon>
    </lineage>
</organism>
<dbReference type="RefSeq" id="WP_187562881.1">
    <property type="nucleotide sequence ID" value="NZ_JACGWS010000008.1"/>
</dbReference>
<evidence type="ECO:0008006" key="3">
    <source>
        <dbReference type="Google" id="ProtNLM"/>
    </source>
</evidence>
<dbReference type="Proteomes" id="UP000619238">
    <property type="component" value="Unassembled WGS sequence"/>
</dbReference>
<dbReference type="InterPro" id="IPR025737">
    <property type="entry name" value="FApF"/>
</dbReference>
<evidence type="ECO:0000313" key="1">
    <source>
        <dbReference type="EMBL" id="MBC8755844.1"/>
    </source>
</evidence>
<keyword evidence="2" id="KW-1185">Reference proteome</keyword>
<accession>A0ABR7QBC1</accession>
<dbReference type="EMBL" id="JACGWS010000008">
    <property type="protein sequence ID" value="MBC8755844.1"/>
    <property type="molecule type" value="Genomic_DNA"/>
</dbReference>
<dbReference type="Pfam" id="PF13557">
    <property type="entry name" value="Phenol_MetA_deg"/>
    <property type="match status" value="1"/>
</dbReference>
<reference evidence="1 2" key="1">
    <citation type="submission" date="2020-07" db="EMBL/GenBank/DDBJ databases">
        <title>Description of Kordia aestuariivivens sp. nov., isolated from a tidal flat.</title>
        <authorList>
            <person name="Park S."/>
            <person name="Yoon J.-H."/>
        </authorList>
    </citation>
    <scope>NUCLEOTIDE SEQUENCE [LARGE SCALE GENOMIC DNA]</scope>
    <source>
        <strain evidence="1 2">YSTF-M3</strain>
    </source>
</reference>
<name>A0ABR7QBC1_9FLAO</name>
<comment type="caution">
    <text evidence="1">The sequence shown here is derived from an EMBL/GenBank/DDBJ whole genome shotgun (WGS) entry which is preliminary data.</text>
</comment>
<gene>
    <name evidence="1" type="ORF">H2O64_14295</name>
</gene>
<sequence length="270" mass="30713">MWKHVLKISCFIGIFSNSFYGIAQGPISGFYNKKGEATVVAGLGFEDSKNYYIGTEKSDLSRSLYSFTLFGIYGINDKLNIQASLPYLSSNKQNGFQDAQFFLKYKALKKEWKTDKLELSFAAGFSFNITDYNLGGLNDLGQQAKVLDTRALLHYQKQSGWFVNVQSGFSFKFENVPNSFPMTLKFGKASAKNYVDFWYDFQYAFGGIDYLETPTPQDFQRFGTSYHKIGGTYHFSLSKKSGIYIASSYVISGRNVFQGFAYYIGWTYKI</sequence>